<dbReference type="InterPro" id="IPR001138">
    <property type="entry name" value="Zn2Cys6_DnaBD"/>
</dbReference>
<dbReference type="GO" id="GO:0005634">
    <property type="term" value="C:nucleus"/>
    <property type="evidence" value="ECO:0007669"/>
    <property type="project" value="UniProtKB-SubCell"/>
</dbReference>
<dbReference type="SUPFAM" id="SSF57701">
    <property type="entry name" value="Zn2/Cys6 DNA-binding domain"/>
    <property type="match status" value="1"/>
</dbReference>
<dbReference type="CDD" id="cd00067">
    <property type="entry name" value="GAL4"/>
    <property type="match status" value="1"/>
</dbReference>
<dbReference type="EMBL" id="ML978080">
    <property type="protein sequence ID" value="KAF2009052.1"/>
    <property type="molecule type" value="Genomic_DNA"/>
</dbReference>
<name>A0A6A5X7Y7_9PLEO</name>
<evidence type="ECO:0000313" key="9">
    <source>
        <dbReference type="Proteomes" id="UP000799778"/>
    </source>
</evidence>
<comment type="subcellular location">
    <subcellularLocation>
        <location evidence="1">Nucleus</location>
    </subcellularLocation>
</comment>
<keyword evidence="3" id="KW-0805">Transcription regulation</keyword>
<dbReference type="GeneID" id="54291686"/>
<dbReference type="AlphaFoldDB" id="A0A6A5X7Y7"/>
<keyword evidence="5" id="KW-0539">Nucleus</keyword>
<keyword evidence="9" id="KW-1185">Reference proteome</keyword>
<dbReference type="Proteomes" id="UP000799778">
    <property type="component" value="Unassembled WGS sequence"/>
</dbReference>
<dbReference type="Pfam" id="PF00172">
    <property type="entry name" value="Zn_clus"/>
    <property type="match status" value="1"/>
</dbReference>
<sequence length="675" mass="75815">MPSNSERSESVRSNRHSPYLNRRTRHACENCRRKKSRCPGEKPECSFCTRLKQKCVYVSSDRLSGRGIDGGGDTRERRNTTDRLEASTDATSERLRSIESKLESLTDVLGSRLPQTDQSQRHAHTPHERHTPPDINLSKELISEGIELYFAHFCNQPCPLFDHLRLSPSFHHFSPIVLYPMFALSLRASTHPELSTHAQRRSLIRDLTSKSWTLLVNAYAEFEVTNAYFQALCLLAQVDFGEGNPDRARAQLALGLRLAQSRGMLDRKYYDSVGSVGSTCAQEIVWTMFMLERMYIGGTIRAPSIPSAMFNLPTFEGGPSLPATNDVSRDASGFRPPYKSPGIVEIGIRIVKIWEMVIVDINHPTTDTDVPFWRHDSIWAAILSSLLDFELDGEQHTYASMGPPASALEKPHLKPYYLTWLFYQLVHSAIHCCLYHPFIILTKTQSLSNRVPLTFLQKSHHSSLIYANWVHRFLVESSAAHLPVHHCPFLAYLVGIVASIHLESSSSSSNSAAGSAIRKFEKCVEFLRRVARESWPGVARTVGVLERLRERMGGTGREGMSYVEVEYDGGVPIGRARKVGLEEDEVELMWSLFDFSGVARGEEAEVRGVRGDEEMGTGMEAERVAGEVGDVNVEVTAESDVDAIDSFAGVDWSDWSLFGRPWLAYFPPDHDMGFQ</sequence>
<gene>
    <name evidence="8" type="ORF">BU24DRAFT_497607</name>
</gene>
<evidence type="ECO:0000259" key="7">
    <source>
        <dbReference type="PROSITE" id="PS50048"/>
    </source>
</evidence>
<proteinExistence type="predicted"/>
<accession>A0A6A5X7Y7</accession>
<dbReference type="GO" id="GO:0008270">
    <property type="term" value="F:zinc ion binding"/>
    <property type="evidence" value="ECO:0007669"/>
    <property type="project" value="InterPro"/>
</dbReference>
<dbReference type="Gene3D" id="4.10.240.10">
    <property type="entry name" value="Zn(2)-C6 fungal-type DNA-binding domain"/>
    <property type="match status" value="1"/>
</dbReference>
<evidence type="ECO:0000256" key="4">
    <source>
        <dbReference type="ARBA" id="ARBA00023163"/>
    </source>
</evidence>
<dbReference type="RefSeq" id="XP_033377391.1">
    <property type="nucleotide sequence ID" value="XM_033534289.1"/>
</dbReference>
<organism evidence="8 9">
    <name type="scientific">Aaosphaeria arxii CBS 175.79</name>
    <dbReference type="NCBI Taxonomy" id="1450172"/>
    <lineage>
        <taxon>Eukaryota</taxon>
        <taxon>Fungi</taxon>
        <taxon>Dikarya</taxon>
        <taxon>Ascomycota</taxon>
        <taxon>Pezizomycotina</taxon>
        <taxon>Dothideomycetes</taxon>
        <taxon>Pleosporomycetidae</taxon>
        <taxon>Pleosporales</taxon>
        <taxon>Pleosporales incertae sedis</taxon>
        <taxon>Aaosphaeria</taxon>
    </lineage>
</organism>
<dbReference type="OrthoDB" id="424974at2759"/>
<evidence type="ECO:0000313" key="8">
    <source>
        <dbReference type="EMBL" id="KAF2009052.1"/>
    </source>
</evidence>
<dbReference type="PROSITE" id="PS00463">
    <property type="entry name" value="ZN2_CY6_FUNGAL_1"/>
    <property type="match status" value="1"/>
</dbReference>
<dbReference type="CDD" id="cd12148">
    <property type="entry name" value="fungal_TF_MHR"/>
    <property type="match status" value="1"/>
</dbReference>
<keyword evidence="4" id="KW-0804">Transcription</keyword>
<dbReference type="InterPro" id="IPR036864">
    <property type="entry name" value="Zn2-C6_fun-type_DNA-bd_sf"/>
</dbReference>
<evidence type="ECO:0000256" key="1">
    <source>
        <dbReference type="ARBA" id="ARBA00004123"/>
    </source>
</evidence>
<dbReference type="PANTHER" id="PTHR47338">
    <property type="entry name" value="ZN(II)2CYS6 TRANSCRIPTION FACTOR (EUROFUNG)-RELATED"/>
    <property type="match status" value="1"/>
</dbReference>
<dbReference type="PANTHER" id="PTHR47338:SF9">
    <property type="entry name" value="ZN(II)2CYS6 TRANSCRIPTION FACTOR (EUROFUNG)"/>
    <property type="match status" value="1"/>
</dbReference>
<dbReference type="SMART" id="SM00066">
    <property type="entry name" value="GAL4"/>
    <property type="match status" value="1"/>
</dbReference>
<dbReference type="GO" id="GO:0000981">
    <property type="term" value="F:DNA-binding transcription factor activity, RNA polymerase II-specific"/>
    <property type="evidence" value="ECO:0007669"/>
    <property type="project" value="InterPro"/>
</dbReference>
<evidence type="ECO:0000256" key="5">
    <source>
        <dbReference type="ARBA" id="ARBA00023242"/>
    </source>
</evidence>
<reference evidence="8" key="1">
    <citation type="journal article" date="2020" name="Stud. Mycol.">
        <title>101 Dothideomycetes genomes: a test case for predicting lifestyles and emergence of pathogens.</title>
        <authorList>
            <person name="Haridas S."/>
            <person name="Albert R."/>
            <person name="Binder M."/>
            <person name="Bloem J."/>
            <person name="Labutti K."/>
            <person name="Salamov A."/>
            <person name="Andreopoulos B."/>
            <person name="Baker S."/>
            <person name="Barry K."/>
            <person name="Bills G."/>
            <person name="Bluhm B."/>
            <person name="Cannon C."/>
            <person name="Castanera R."/>
            <person name="Culley D."/>
            <person name="Daum C."/>
            <person name="Ezra D."/>
            <person name="Gonzalez J."/>
            <person name="Henrissat B."/>
            <person name="Kuo A."/>
            <person name="Liang C."/>
            <person name="Lipzen A."/>
            <person name="Lutzoni F."/>
            <person name="Magnuson J."/>
            <person name="Mondo S."/>
            <person name="Nolan M."/>
            <person name="Ohm R."/>
            <person name="Pangilinan J."/>
            <person name="Park H.-J."/>
            <person name="Ramirez L."/>
            <person name="Alfaro M."/>
            <person name="Sun H."/>
            <person name="Tritt A."/>
            <person name="Yoshinaga Y."/>
            <person name="Zwiers L.-H."/>
            <person name="Turgeon B."/>
            <person name="Goodwin S."/>
            <person name="Spatafora J."/>
            <person name="Crous P."/>
            <person name="Grigoriev I."/>
        </authorList>
    </citation>
    <scope>NUCLEOTIDE SEQUENCE</scope>
    <source>
        <strain evidence="8">CBS 175.79</strain>
    </source>
</reference>
<feature type="region of interest" description="Disordered" evidence="6">
    <location>
        <begin position="66"/>
        <end position="136"/>
    </location>
</feature>
<evidence type="ECO:0000256" key="3">
    <source>
        <dbReference type="ARBA" id="ARBA00023015"/>
    </source>
</evidence>
<protein>
    <recommendedName>
        <fullName evidence="7">Zn(2)-C6 fungal-type domain-containing protein</fullName>
    </recommendedName>
</protein>
<evidence type="ECO:0000256" key="6">
    <source>
        <dbReference type="SAM" id="MobiDB-lite"/>
    </source>
</evidence>
<feature type="compositionally biased region" description="Basic and acidic residues" evidence="6">
    <location>
        <begin position="72"/>
        <end position="104"/>
    </location>
</feature>
<dbReference type="InterPro" id="IPR050815">
    <property type="entry name" value="TF_fung"/>
</dbReference>
<dbReference type="PROSITE" id="PS50048">
    <property type="entry name" value="ZN2_CY6_FUNGAL_2"/>
    <property type="match status" value="1"/>
</dbReference>
<keyword evidence="2" id="KW-0479">Metal-binding</keyword>
<evidence type="ECO:0000256" key="2">
    <source>
        <dbReference type="ARBA" id="ARBA00022723"/>
    </source>
</evidence>
<feature type="domain" description="Zn(2)-C6 fungal-type" evidence="7">
    <location>
        <begin position="27"/>
        <end position="57"/>
    </location>
</feature>